<dbReference type="InterPro" id="IPR017439">
    <property type="entry name" value="Amidohydrolase"/>
</dbReference>
<dbReference type="SUPFAM" id="SSF55031">
    <property type="entry name" value="Bacterial exopeptidase dimerisation domain"/>
    <property type="match status" value="1"/>
</dbReference>
<keyword evidence="5" id="KW-1185">Reference proteome</keyword>
<dbReference type="Gene3D" id="3.40.630.10">
    <property type="entry name" value="Zn peptidases"/>
    <property type="match status" value="1"/>
</dbReference>
<dbReference type="InterPro" id="IPR052030">
    <property type="entry name" value="Peptidase_M20/M20A_hydrolases"/>
</dbReference>
<reference evidence="4 5" key="1">
    <citation type="journal article" date="2019" name="Genome Biol. Evol.">
        <title>Whole-Genome Sequencing of the Giant Devil Catfish, Bagarius yarrelli.</title>
        <authorList>
            <person name="Jiang W."/>
            <person name="Lv Y."/>
            <person name="Cheng L."/>
            <person name="Yang K."/>
            <person name="Chao B."/>
            <person name="Wang X."/>
            <person name="Li Y."/>
            <person name="Pan X."/>
            <person name="You X."/>
            <person name="Zhang Y."/>
            <person name="Yang J."/>
            <person name="Li J."/>
            <person name="Zhang X."/>
            <person name="Liu S."/>
            <person name="Sun C."/>
            <person name="Yang J."/>
            <person name="Shi Q."/>
        </authorList>
    </citation>
    <scope>NUCLEOTIDE SEQUENCE [LARGE SCALE GENOMIC DNA]</scope>
    <source>
        <strain evidence="4">JWS20170419001</strain>
        <tissue evidence="4">Muscle</tissue>
    </source>
</reference>
<dbReference type="GO" id="GO:0016805">
    <property type="term" value="F:dipeptidase activity"/>
    <property type="evidence" value="ECO:0007669"/>
    <property type="project" value="InterPro"/>
</dbReference>
<dbReference type="SUPFAM" id="SSF53187">
    <property type="entry name" value="Zn-dependent exopeptidases"/>
    <property type="match status" value="1"/>
</dbReference>
<organism evidence="4 5">
    <name type="scientific">Bagarius yarrelli</name>
    <name type="common">Goonch</name>
    <name type="synonym">Bagrus yarrelli</name>
    <dbReference type="NCBI Taxonomy" id="175774"/>
    <lineage>
        <taxon>Eukaryota</taxon>
        <taxon>Metazoa</taxon>
        <taxon>Chordata</taxon>
        <taxon>Craniata</taxon>
        <taxon>Vertebrata</taxon>
        <taxon>Euteleostomi</taxon>
        <taxon>Actinopterygii</taxon>
        <taxon>Neopterygii</taxon>
        <taxon>Teleostei</taxon>
        <taxon>Ostariophysi</taxon>
        <taxon>Siluriformes</taxon>
        <taxon>Sisoridae</taxon>
        <taxon>Sisorinae</taxon>
        <taxon>Bagarius</taxon>
    </lineage>
</organism>
<name>A0A556TZF5_BAGYA</name>
<dbReference type="EMBL" id="VCAZ01000032">
    <property type="protein sequence ID" value="TSL47573.1"/>
    <property type="molecule type" value="Genomic_DNA"/>
</dbReference>
<dbReference type="Proteomes" id="UP000319801">
    <property type="component" value="Unassembled WGS sequence"/>
</dbReference>
<dbReference type="AlphaFoldDB" id="A0A556TZF5"/>
<accession>A0A556TZF5</accession>
<evidence type="ECO:0000256" key="2">
    <source>
        <dbReference type="PIRNR" id="PIRNR037226"/>
    </source>
</evidence>
<evidence type="ECO:0000313" key="4">
    <source>
        <dbReference type="EMBL" id="TSL47573.1"/>
    </source>
</evidence>
<gene>
    <name evidence="4" type="ORF">Baya_7154</name>
</gene>
<feature type="domain" description="Peptidase M20 dimerisation" evidence="3">
    <location>
        <begin position="185"/>
        <end position="277"/>
    </location>
</feature>
<dbReference type="InterPro" id="IPR011650">
    <property type="entry name" value="Peptidase_M20_dimer"/>
</dbReference>
<dbReference type="Pfam" id="PF01546">
    <property type="entry name" value="Peptidase_M20"/>
    <property type="match status" value="1"/>
</dbReference>
<proteinExistence type="inferred from homology"/>
<dbReference type="PIRSF" id="PIRSF037226">
    <property type="entry name" value="Amidohydrolase_ACY1L2_prd"/>
    <property type="match status" value="1"/>
</dbReference>
<dbReference type="InterPro" id="IPR036264">
    <property type="entry name" value="Bact_exopeptidase_dim_dom"/>
</dbReference>
<sequence length="406" mass="44334">MADMLQALKHKVCVSIDGAKDKLYRLGDAIWRHPELAYKEKQAHETLVNFFTQETGWTVEAQYKLETAFRATWGPVGGGGDVCVVNVGFLCEYDALPDIGHACGHNLIAESGAAAALGLKAALEGGKAWPVPVKVTVLGTPAEEEGGGKVDMLREGAFEDLDVVFMAHPAQKNATYLPSMAIHSLLVKYRGRASHASAYPWEGVNALDAAVMAYNNISVLRQQLRPDWKIHGILKHGGVKPNIIPDYSELEYYFRSASHRDLSIIQAKAEACFRAAAMATGCEVELLFDRNLFYEVLKNQTLEDLYEENGKSLGMKFTTEGFSVSTVSVSTDFGNVSHAVPGIHPYFYIGSDALNHTAEYTAASGADEAQFYTLQTAKALAMTALDVIFNPGVLNKVKQEFKDTKS</sequence>
<dbReference type="Gene3D" id="3.30.70.360">
    <property type="match status" value="1"/>
</dbReference>
<evidence type="ECO:0000313" key="5">
    <source>
        <dbReference type="Proteomes" id="UP000319801"/>
    </source>
</evidence>
<dbReference type="PANTHER" id="PTHR30575">
    <property type="entry name" value="PEPTIDASE M20"/>
    <property type="match status" value="1"/>
</dbReference>
<protein>
    <recommendedName>
        <fullName evidence="2">Peptidase M20 domain-containing protein 2</fullName>
    </recommendedName>
</protein>
<dbReference type="OrthoDB" id="6119954at2759"/>
<dbReference type="InterPro" id="IPR002933">
    <property type="entry name" value="Peptidase_M20"/>
</dbReference>
<evidence type="ECO:0000256" key="1">
    <source>
        <dbReference type="ARBA" id="ARBA00006247"/>
    </source>
</evidence>
<evidence type="ECO:0000259" key="3">
    <source>
        <dbReference type="Pfam" id="PF07687"/>
    </source>
</evidence>
<dbReference type="InterPro" id="IPR017144">
    <property type="entry name" value="Xaa-Arg_dipeptidase"/>
</dbReference>
<dbReference type="NCBIfam" id="TIGR01891">
    <property type="entry name" value="amidohydrolases"/>
    <property type="match status" value="1"/>
</dbReference>
<comment type="caution">
    <text evidence="4">The sequence shown here is derived from an EMBL/GenBank/DDBJ whole genome shotgun (WGS) entry which is preliminary data.</text>
</comment>
<dbReference type="CDD" id="cd05672">
    <property type="entry name" value="M20_ACY1L2-like"/>
    <property type="match status" value="1"/>
</dbReference>
<dbReference type="PANTHER" id="PTHR30575:SF0">
    <property type="entry name" value="XAA-ARG DIPEPTIDASE"/>
    <property type="match status" value="1"/>
</dbReference>
<comment type="similarity">
    <text evidence="1 2">Belongs to the peptidase M20A family.</text>
</comment>
<dbReference type="FunFam" id="3.30.70.360:FF:000004">
    <property type="entry name" value="Peptidase M20 domain-containing protein 2"/>
    <property type="match status" value="1"/>
</dbReference>
<dbReference type="Pfam" id="PF07687">
    <property type="entry name" value="M20_dimer"/>
    <property type="match status" value="1"/>
</dbReference>